<proteinExistence type="predicted"/>
<comment type="caution">
    <text evidence="2">The sequence shown here is derived from an EMBL/GenBank/DDBJ whole genome shotgun (WGS) entry which is preliminary data.</text>
</comment>
<sequence length="775" mass="85093">MKVEYVEFHARKNRAIRTKLKLARLIERDRGVWKYALAAMCAFNSAAVSVSVLGMPTGLGRTFDIAAALLLNAAGMGLAAGIVAALLALAGADKVPRFAAGGAVYTGVLAYFVFYFSGLGWKASLAFALTATLISASFGLLVGLVVRRGLPNRRIALGVVAAIAALVVMTEVPSLLPGGAVSNADEATDAGASGQQEVRASSLLLSDPSQPGRNDYRNFTYGSGKDKHRSEFGKEAELASPSVDASAYIESWPWLRQQFWGFDENGLPLNGRVWLPEGAGPYPVMLMVHGNHLMEDFSDAGYGYLGELLASRGIAAVSVDENFFNYSVWSGIPDQDIKLRAWLLLQHIRLLQSYSTDEGSPFYGRIDFDRVALLGHSRGGQAAAMAADADRWFADDASLPDRDSYEIQAVIALAPTDAEVDGERPQLRDVSYLTLQGAKDADLVNFYGDRQYGRATFSGNGRAFKASLYIEDANHSQFNTTWGSSDNSMPGGLFIRPKELLPAEEQRGIAKLYVSAFAEATLHQSREYDALFRDYRAASAYLPDTRYFNQYENDDFRMLADFSGEDREQPAWGVTAEASGLTDWQHANALDRQGEGKADKGVELEWEEEGDYTIVIGSSLEEKPEEEDLLMFSLANRGRELEETLAGKDVEGQSQALEEAIEEAMESSLSIDIELEDRSGNSARLPLEQFMEAEPQVETEFTWLPALEPIVADGKFKDAEEPVYQTYELPLKDFVEENPDFDPSEWERVTFHFNEGPGKVMLDSVGWMTDEGAAE</sequence>
<accession>A0A3D9I4U6</accession>
<dbReference type="GO" id="GO:0015996">
    <property type="term" value="P:chlorophyll catabolic process"/>
    <property type="evidence" value="ECO:0007669"/>
    <property type="project" value="TreeGrafter"/>
</dbReference>
<keyword evidence="1" id="KW-1133">Transmembrane helix</keyword>
<dbReference type="AlphaFoldDB" id="A0A3D9I4U6"/>
<dbReference type="InterPro" id="IPR029058">
    <property type="entry name" value="AB_hydrolase_fold"/>
</dbReference>
<gene>
    <name evidence="2" type="ORF">DFP98_13860</name>
</gene>
<feature type="transmembrane region" description="Helical" evidence="1">
    <location>
        <begin position="65"/>
        <end position="91"/>
    </location>
</feature>
<evidence type="ECO:0000313" key="2">
    <source>
        <dbReference type="EMBL" id="RED56691.1"/>
    </source>
</evidence>
<dbReference type="EMBL" id="QRDZ01000038">
    <property type="protein sequence ID" value="RED56691.1"/>
    <property type="molecule type" value="Genomic_DNA"/>
</dbReference>
<protein>
    <submittedName>
        <fullName evidence="2">Chlorophyllase-like protein</fullName>
    </submittedName>
</protein>
<evidence type="ECO:0000256" key="1">
    <source>
        <dbReference type="SAM" id="Phobius"/>
    </source>
</evidence>
<dbReference type="Proteomes" id="UP000256977">
    <property type="component" value="Unassembled WGS sequence"/>
</dbReference>
<keyword evidence="3" id="KW-1185">Reference proteome</keyword>
<dbReference type="RefSeq" id="WP_116064864.1">
    <property type="nucleotide sequence ID" value="NZ_QRDZ01000038.1"/>
</dbReference>
<name>A0A3D9I4U6_9BACL</name>
<dbReference type="Gene3D" id="3.40.50.1820">
    <property type="entry name" value="alpha/beta hydrolase"/>
    <property type="match status" value="1"/>
</dbReference>
<reference evidence="2 3" key="1">
    <citation type="submission" date="2018-07" db="EMBL/GenBank/DDBJ databases">
        <title>Genomic Encyclopedia of Type Strains, Phase III (KMG-III): the genomes of soil and plant-associated and newly described type strains.</title>
        <authorList>
            <person name="Whitman W."/>
        </authorList>
    </citation>
    <scope>NUCLEOTIDE SEQUENCE [LARGE SCALE GENOMIC DNA]</scope>
    <source>
        <strain evidence="2 3">CECT 7287</strain>
    </source>
</reference>
<organism evidence="2 3">
    <name type="scientific">Cohnella phaseoli</name>
    <dbReference type="NCBI Taxonomy" id="456490"/>
    <lineage>
        <taxon>Bacteria</taxon>
        <taxon>Bacillati</taxon>
        <taxon>Bacillota</taxon>
        <taxon>Bacilli</taxon>
        <taxon>Bacillales</taxon>
        <taxon>Paenibacillaceae</taxon>
        <taxon>Cohnella</taxon>
    </lineage>
</organism>
<dbReference type="PANTHER" id="PTHR33428">
    <property type="entry name" value="CHLOROPHYLLASE-2, CHLOROPLASTIC"/>
    <property type="match status" value="1"/>
</dbReference>
<dbReference type="PANTHER" id="PTHR33428:SF2">
    <property type="entry name" value="CHLOROPHYLLASE-2"/>
    <property type="match status" value="1"/>
</dbReference>
<dbReference type="GO" id="GO:0047746">
    <property type="term" value="F:chlorophyllase activity"/>
    <property type="evidence" value="ECO:0007669"/>
    <property type="project" value="TreeGrafter"/>
</dbReference>
<keyword evidence="1" id="KW-0472">Membrane</keyword>
<feature type="transmembrane region" description="Helical" evidence="1">
    <location>
        <begin position="98"/>
        <end position="117"/>
    </location>
</feature>
<feature type="transmembrane region" description="Helical" evidence="1">
    <location>
        <begin position="123"/>
        <end position="146"/>
    </location>
</feature>
<evidence type="ECO:0000313" key="3">
    <source>
        <dbReference type="Proteomes" id="UP000256977"/>
    </source>
</evidence>
<feature type="transmembrane region" description="Helical" evidence="1">
    <location>
        <begin position="155"/>
        <end position="176"/>
    </location>
</feature>
<dbReference type="SUPFAM" id="SSF53474">
    <property type="entry name" value="alpha/beta-Hydrolases"/>
    <property type="match status" value="1"/>
</dbReference>
<dbReference type="OrthoDB" id="9808543at2"/>
<feature type="transmembrane region" description="Helical" evidence="1">
    <location>
        <begin position="32"/>
        <end position="53"/>
    </location>
</feature>
<keyword evidence="1" id="KW-0812">Transmembrane</keyword>